<feature type="transmembrane region" description="Helical" evidence="1">
    <location>
        <begin position="861"/>
        <end position="881"/>
    </location>
</feature>
<dbReference type="PANTHER" id="PTHR32063">
    <property type="match status" value="1"/>
</dbReference>
<keyword evidence="1" id="KW-0812">Transmembrane</keyword>
<evidence type="ECO:0000313" key="2">
    <source>
        <dbReference type="EMBL" id="ADU30595.1"/>
    </source>
</evidence>
<dbReference type="GO" id="GO:0042910">
    <property type="term" value="F:xenobiotic transmembrane transporter activity"/>
    <property type="evidence" value="ECO:0007669"/>
    <property type="project" value="TreeGrafter"/>
</dbReference>
<feature type="transmembrane region" description="Helical" evidence="1">
    <location>
        <begin position="456"/>
        <end position="482"/>
    </location>
</feature>
<name>E6TR83_EVAC2</name>
<feature type="transmembrane region" description="Helical" evidence="1">
    <location>
        <begin position="967"/>
        <end position="990"/>
    </location>
</feature>
<dbReference type="Pfam" id="PF00873">
    <property type="entry name" value="ACR_tran"/>
    <property type="match status" value="1"/>
</dbReference>
<dbReference type="Gene3D" id="1.20.1640.10">
    <property type="entry name" value="Multidrug efflux transporter AcrB transmembrane domain"/>
    <property type="match status" value="2"/>
</dbReference>
<feature type="transmembrane region" description="Helical" evidence="1">
    <location>
        <begin position="331"/>
        <end position="350"/>
    </location>
</feature>
<evidence type="ECO:0000313" key="3">
    <source>
        <dbReference type="Proteomes" id="UP000001401"/>
    </source>
</evidence>
<dbReference type="Proteomes" id="UP000001401">
    <property type="component" value="Chromosome"/>
</dbReference>
<dbReference type="InterPro" id="IPR027463">
    <property type="entry name" value="AcrB_DN_DC_subdom"/>
</dbReference>
<dbReference type="HOGENOM" id="CLU_002755_1_2_9"/>
<dbReference type="Gene3D" id="3.30.70.1440">
    <property type="entry name" value="Multidrug efflux transporter AcrB pore domain"/>
    <property type="match status" value="1"/>
</dbReference>
<dbReference type="OrthoDB" id="9757876at2"/>
<dbReference type="PANTHER" id="PTHR32063:SF0">
    <property type="entry name" value="SWARMING MOTILITY PROTEIN SWRC"/>
    <property type="match status" value="1"/>
</dbReference>
<feature type="transmembrane region" description="Helical" evidence="1">
    <location>
        <begin position="831"/>
        <end position="849"/>
    </location>
</feature>
<feature type="transmembrane region" description="Helical" evidence="1">
    <location>
        <begin position="428"/>
        <end position="450"/>
    </location>
</feature>
<keyword evidence="1" id="KW-1133">Transmembrane helix</keyword>
<dbReference type="AlphaFoldDB" id="E6TR83"/>
<feature type="transmembrane region" description="Helical" evidence="1">
    <location>
        <begin position="357"/>
        <end position="377"/>
    </location>
</feature>
<feature type="transmembrane region" description="Helical" evidence="1">
    <location>
        <begin position="936"/>
        <end position="955"/>
    </location>
</feature>
<dbReference type="eggNOG" id="COG0841">
    <property type="taxonomic scope" value="Bacteria"/>
</dbReference>
<proteinExistence type="predicted"/>
<organism evidence="2 3">
    <name type="scientific">Evansella cellulosilytica (strain ATCC 21833 / DSM 2522 / FERM P-1141 / JCM 9156 / N-4)</name>
    <name type="common">Bacillus cellulosilyticus</name>
    <dbReference type="NCBI Taxonomy" id="649639"/>
    <lineage>
        <taxon>Bacteria</taxon>
        <taxon>Bacillati</taxon>
        <taxon>Bacillota</taxon>
        <taxon>Bacilli</taxon>
        <taxon>Bacillales</taxon>
        <taxon>Bacillaceae</taxon>
        <taxon>Evansella</taxon>
    </lineage>
</organism>
<dbReference type="PRINTS" id="PR00702">
    <property type="entry name" value="ACRIFLAVINRP"/>
</dbReference>
<dbReference type="Gene3D" id="3.30.70.1430">
    <property type="entry name" value="Multidrug efflux transporter AcrB pore domain"/>
    <property type="match status" value="2"/>
</dbReference>
<dbReference type="Gene3D" id="3.30.70.1320">
    <property type="entry name" value="Multidrug efflux transporter AcrB pore domain like"/>
    <property type="match status" value="1"/>
</dbReference>
<dbReference type="Gene3D" id="3.30.2090.10">
    <property type="entry name" value="Multidrug efflux transporter AcrB TolC docking domain, DN and DC subdomains"/>
    <property type="match status" value="2"/>
</dbReference>
<dbReference type="SUPFAM" id="SSF82714">
    <property type="entry name" value="Multidrug efflux transporter AcrB TolC docking domain, DN and DC subdomains"/>
    <property type="match status" value="1"/>
</dbReference>
<feature type="transmembrane region" description="Helical" evidence="1">
    <location>
        <begin position="887"/>
        <end position="908"/>
    </location>
</feature>
<dbReference type="KEGG" id="bco:Bcell_2336"/>
<feature type="transmembrane region" description="Helical" evidence="1">
    <location>
        <begin position="519"/>
        <end position="536"/>
    </location>
</feature>
<dbReference type="GO" id="GO:0005886">
    <property type="term" value="C:plasma membrane"/>
    <property type="evidence" value="ECO:0007669"/>
    <property type="project" value="TreeGrafter"/>
</dbReference>
<sequence length="1022" mass="113313">MGLLKFIVQRKILVVLLVCLILILGTYAMTKLDKELFPSIDFDVAYVEVDAGELAAIEVERNITSPLESRLQTIQGVERIVSSSGIGRSSIQLMLEAGSGEDVLQELDSIVNSTTNSMSQVNEVYTGLYGTNQDYEFFMDISDGNMEEMSYFAKNIVKPRLESLREVRDVSIVGLEEKEMLILFNREELQKNDLSIPDVLGEVQKANSEVTMGQLIGEVDTPTVRWNSSLHSINDVKEIKIPLHTGGSIQLSSVATVSLQEKESASSVWKNGSKDFIFIEVGRAANTTQIEMAEAIREEVNLIFKEGLVDGFSFNEVVAQADYVQDSIEGVTSNIVIGAIIAIVILLLFLRNIRATFIIGLSIPTSILLTFLTMWLLDYSFNMLTLIGLGLGIGMMVDSSIVILESIYRKKEQGYHHLQAVLEGTKEVATAVIASMLTTIVVFLPIGIIGGEMGQFVLVLSAVVAITLISSVIVAFTLIPSLSEKLLTIRKNKGNKRQRIMNTYGRLISWTVRKKRHSALVILMFFSLFVGSLFLITKIPMTIMPDVLNRYAEIGVEIETGVTPSEKQTIVSKVSETVAGIQDVESNYVMDNGNLLYLIINMTKDDDVTREQKEVNEEISRSLRSLQEDYPIRGVFSLMDGGGGSPVQLNIKGENFDTLSDIADDVINNLNKIDGVVGTTNSMERMSTQEMIHLNELALEEDNISKTYIMQFIEQQFSEFPLGEINSENEMIDLVASLEEPIEIKSDLLNLPIQTLNGEKKLSDYVRLETVNVPNEIRHENGERFLSITADIEGTDLGTINREVQSLIENYEVPAEYTVSVAGDLEAQQELMMEMLLVLVIAIFLVYLVMAVQFNHFIHPFIVMSVIPMTIVGVIAGLFITQRELSVISAMGVIMLIGIVLNNAILLIDRTNKLRLAGYSMQEAIIEAGKNRIRPIFMTTFTTAGGMLPLALAVGTTGNYQAPMATVIISGLLFSTFITLLLIPAVYRLISSATSIFKRRKNKDENKEIVKHDNNEDSVVSL</sequence>
<keyword evidence="1" id="KW-0472">Membrane</keyword>
<evidence type="ECO:0000256" key="1">
    <source>
        <dbReference type="SAM" id="Phobius"/>
    </source>
</evidence>
<protein>
    <submittedName>
        <fullName evidence="2">Acriflavin resistance protein</fullName>
    </submittedName>
</protein>
<feature type="transmembrane region" description="Helical" evidence="1">
    <location>
        <begin position="383"/>
        <end position="407"/>
    </location>
</feature>
<dbReference type="SUPFAM" id="SSF82693">
    <property type="entry name" value="Multidrug efflux transporter AcrB pore domain, PN1, PN2, PC1 and PC2 subdomains"/>
    <property type="match status" value="1"/>
</dbReference>
<dbReference type="RefSeq" id="WP_013488930.1">
    <property type="nucleotide sequence ID" value="NC_014829.1"/>
</dbReference>
<reference evidence="2 3" key="1">
    <citation type="submission" date="2010-12" db="EMBL/GenBank/DDBJ databases">
        <title>Complete sequence of Bacillus cellulosilyticus DSM 2522.</title>
        <authorList>
            <consortium name="US DOE Joint Genome Institute"/>
            <person name="Lucas S."/>
            <person name="Copeland A."/>
            <person name="Lapidus A."/>
            <person name="Cheng J.-F."/>
            <person name="Bruce D."/>
            <person name="Goodwin L."/>
            <person name="Pitluck S."/>
            <person name="Chertkov O."/>
            <person name="Detter J.C."/>
            <person name="Han C."/>
            <person name="Tapia R."/>
            <person name="Land M."/>
            <person name="Hauser L."/>
            <person name="Jeffries C."/>
            <person name="Kyrpides N."/>
            <person name="Ivanova N."/>
            <person name="Mikhailova N."/>
            <person name="Brumm P."/>
            <person name="Mead D."/>
            <person name="Woyke T."/>
        </authorList>
    </citation>
    <scope>NUCLEOTIDE SEQUENCE [LARGE SCALE GENOMIC DNA]</scope>
    <source>
        <strain evidence="3">ATCC 21833 / DSM 2522 / FERM P-1141 / JCM 9156 / N-4</strain>
    </source>
</reference>
<dbReference type="EMBL" id="CP002394">
    <property type="protein sequence ID" value="ADU30595.1"/>
    <property type="molecule type" value="Genomic_DNA"/>
</dbReference>
<dbReference type="InterPro" id="IPR001036">
    <property type="entry name" value="Acrflvin-R"/>
</dbReference>
<dbReference type="SUPFAM" id="SSF82866">
    <property type="entry name" value="Multidrug efflux transporter AcrB transmembrane domain"/>
    <property type="match status" value="2"/>
</dbReference>
<gene>
    <name evidence="2" type="ordered locus">Bcell_2336</name>
</gene>
<keyword evidence="3" id="KW-1185">Reference proteome</keyword>
<accession>E6TR83</accession>
<dbReference type="STRING" id="649639.Bcell_2336"/>